<feature type="signal peptide" evidence="1">
    <location>
        <begin position="1"/>
        <end position="20"/>
    </location>
</feature>
<dbReference type="RefSeq" id="WP_373654140.1">
    <property type="nucleotide sequence ID" value="NZ_JBGUAW010000001.1"/>
</dbReference>
<organism evidence="2 3">
    <name type="scientific">Thiohalorhabdus methylotrophus</name>
    <dbReference type="NCBI Taxonomy" id="3242694"/>
    <lineage>
        <taxon>Bacteria</taxon>
        <taxon>Pseudomonadati</taxon>
        <taxon>Pseudomonadota</taxon>
        <taxon>Gammaproteobacteria</taxon>
        <taxon>Thiohalorhabdales</taxon>
        <taxon>Thiohalorhabdaceae</taxon>
        <taxon>Thiohalorhabdus</taxon>
    </lineage>
</organism>
<protein>
    <submittedName>
        <fullName evidence="2">Uncharacterized protein</fullName>
    </submittedName>
</protein>
<sequence>MVFRLIGLIGLILLPGLASAAGVSVHTALGNWLSDNGIGTASYQTKDGSGGPPEDWPRWLLRPGDAETLNHHFLRRGIFPESVSLDWAEEPGTVRVFGVTGQRPGLRLLVDRGGEWPVLLRTSSGVRWRFTDFRERGGRVSALPGRIVRTGPEGERTVFTVR</sequence>
<gene>
    <name evidence="2" type="ORF">ACERLL_00730</name>
</gene>
<dbReference type="Proteomes" id="UP001575181">
    <property type="component" value="Unassembled WGS sequence"/>
</dbReference>
<feature type="chain" id="PRO_5045336245" evidence="1">
    <location>
        <begin position="21"/>
        <end position="162"/>
    </location>
</feature>
<reference evidence="2 3" key="1">
    <citation type="submission" date="2024-08" db="EMBL/GenBank/DDBJ databases">
        <title>Whole-genome sequencing of halo(alkali)philic microorganisms from hypersaline lakes.</title>
        <authorList>
            <person name="Sorokin D.Y."/>
            <person name="Merkel A.Y."/>
            <person name="Messina E."/>
            <person name="Yakimov M."/>
        </authorList>
    </citation>
    <scope>NUCLEOTIDE SEQUENCE [LARGE SCALE GENOMIC DNA]</scope>
    <source>
        <strain evidence="2 3">Cl-TMA</strain>
    </source>
</reference>
<keyword evidence="1" id="KW-0732">Signal</keyword>
<keyword evidence="3" id="KW-1185">Reference proteome</keyword>
<evidence type="ECO:0000256" key="1">
    <source>
        <dbReference type="SAM" id="SignalP"/>
    </source>
</evidence>
<name>A0ABV4TTB6_9GAMM</name>
<evidence type="ECO:0000313" key="2">
    <source>
        <dbReference type="EMBL" id="MFA9459350.1"/>
    </source>
</evidence>
<dbReference type="EMBL" id="JBGUAW010000001">
    <property type="protein sequence ID" value="MFA9459350.1"/>
    <property type="molecule type" value="Genomic_DNA"/>
</dbReference>
<evidence type="ECO:0000313" key="3">
    <source>
        <dbReference type="Proteomes" id="UP001575181"/>
    </source>
</evidence>
<comment type="caution">
    <text evidence="2">The sequence shown here is derived from an EMBL/GenBank/DDBJ whole genome shotgun (WGS) entry which is preliminary data.</text>
</comment>
<accession>A0ABV4TTB6</accession>
<proteinExistence type="predicted"/>